<gene>
    <name evidence="20" type="ORF">HQN60_03575</name>
</gene>
<keyword evidence="9" id="KW-0170">Cobalt</keyword>
<dbReference type="KEGG" id="dee:HQN60_03575"/>
<evidence type="ECO:0000256" key="7">
    <source>
        <dbReference type="ARBA" id="ARBA00022997"/>
    </source>
</evidence>
<keyword evidence="6" id="KW-0862">Zinc</keyword>
<dbReference type="Proteomes" id="UP000504844">
    <property type="component" value="Chromosome"/>
</dbReference>
<evidence type="ECO:0000256" key="18">
    <source>
        <dbReference type="ARBA" id="ARBA00078074"/>
    </source>
</evidence>
<dbReference type="EMBL" id="CP054143">
    <property type="protein sequence ID" value="QKJ65880.1"/>
    <property type="molecule type" value="Genomic_DNA"/>
</dbReference>
<dbReference type="FunFam" id="3.40.630.10:FF:000018">
    <property type="entry name" value="Aminoacyl-histidine dipeptidase PepD"/>
    <property type="match status" value="1"/>
</dbReference>
<name>A0A6M8SQU3_9NEIS</name>
<evidence type="ECO:0000256" key="9">
    <source>
        <dbReference type="ARBA" id="ARBA00023285"/>
    </source>
</evidence>
<dbReference type="Pfam" id="PF07687">
    <property type="entry name" value="M20_dimer"/>
    <property type="match status" value="1"/>
</dbReference>
<dbReference type="CDD" id="cd03890">
    <property type="entry name" value="M20_pepD"/>
    <property type="match status" value="1"/>
</dbReference>
<dbReference type="NCBIfam" id="TIGR01893">
    <property type="entry name" value="aa-his-dipept"/>
    <property type="match status" value="1"/>
</dbReference>
<feature type="domain" description="Peptidase M20 dimerisation" evidence="19">
    <location>
        <begin position="206"/>
        <end position="281"/>
    </location>
</feature>
<evidence type="ECO:0000256" key="16">
    <source>
        <dbReference type="ARBA" id="ARBA00076004"/>
    </source>
</evidence>
<dbReference type="PRINTS" id="PR00934">
    <property type="entry name" value="XHISDIPTASE"/>
</dbReference>
<dbReference type="AlphaFoldDB" id="A0A6M8SQU3"/>
<dbReference type="InterPro" id="IPR002933">
    <property type="entry name" value="Peptidase_M20"/>
</dbReference>
<evidence type="ECO:0000256" key="4">
    <source>
        <dbReference type="ARBA" id="ARBA00022723"/>
    </source>
</evidence>
<protein>
    <recommendedName>
        <fullName evidence="14">Cytosol non-specific dipeptidase</fullName>
        <ecNumber evidence="11">3.4.13.18</ecNumber>
    </recommendedName>
    <alternativeName>
        <fullName evidence="17">Aminoacyl-histidine dipeptidase</fullName>
    </alternativeName>
    <alternativeName>
        <fullName evidence="16">Beta-alanyl-histidine dipeptidase</fullName>
    </alternativeName>
    <alternativeName>
        <fullName evidence="15">Carnosinase</fullName>
    </alternativeName>
    <alternativeName>
        <fullName evidence="12">Peptidase D</fullName>
    </alternativeName>
    <alternativeName>
        <fullName evidence="18">Xaa-His dipeptidase</fullName>
    </alternativeName>
</protein>
<evidence type="ECO:0000256" key="8">
    <source>
        <dbReference type="ARBA" id="ARBA00023049"/>
    </source>
</evidence>
<dbReference type="RefSeq" id="WP_173532388.1">
    <property type="nucleotide sequence ID" value="NZ_CP054143.1"/>
</dbReference>
<evidence type="ECO:0000313" key="21">
    <source>
        <dbReference type="Proteomes" id="UP000504844"/>
    </source>
</evidence>
<organism evidence="20 21">
    <name type="scientific">Deefgea piscis</name>
    <dbReference type="NCBI Taxonomy" id="2739061"/>
    <lineage>
        <taxon>Bacteria</taxon>
        <taxon>Pseudomonadati</taxon>
        <taxon>Pseudomonadota</taxon>
        <taxon>Betaproteobacteria</taxon>
        <taxon>Neisseriales</taxon>
        <taxon>Chitinibacteraceae</taxon>
        <taxon>Deefgea</taxon>
    </lineage>
</organism>
<dbReference type="GO" id="GO:0006508">
    <property type="term" value="P:proteolysis"/>
    <property type="evidence" value="ECO:0007669"/>
    <property type="project" value="UniProtKB-KW"/>
</dbReference>
<dbReference type="PIRSF" id="PIRSF016599">
    <property type="entry name" value="Xaa-His_dipept"/>
    <property type="match status" value="1"/>
</dbReference>
<dbReference type="GO" id="GO:0070573">
    <property type="term" value="F:metallodipeptidase activity"/>
    <property type="evidence" value="ECO:0007669"/>
    <property type="project" value="TreeGrafter"/>
</dbReference>
<dbReference type="InterPro" id="IPR011650">
    <property type="entry name" value="Peptidase_M20_dimer"/>
</dbReference>
<accession>A0A6M8SQU3</accession>
<dbReference type="Pfam" id="PF01546">
    <property type="entry name" value="Peptidase_M20"/>
    <property type="match status" value="1"/>
</dbReference>
<dbReference type="Gene3D" id="3.40.630.10">
    <property type="entry name" value="Zn peptidases"/>
    <property type="match status" value="2"/>
</dbReference>
<dbReference type="FunFam" id="3.40.630.10:FF:000015">
    <property type="entry name" value="Aminoacyl-histidine dipeptidase PepD"/>
    <property type="match status" value="1"/>
</dbReference>
<evidence type="ECO:0000259" key="19">
    <source>
        <dbReference type="Pfam" id="PF07687"/>
    </source>
</evidence>
<keyword evidence="7" id="KW-0224">Dipeptidase</keyword>
<sequence length="484" mass="51784">MICKNVEPSLLWQHFAVLCAYPRPSHHEAALRAQIQAWASQLGLSHELDAVGNLLIRKPATPGMENRLGVVLQGHLDMVALKNEAVVHDFLQDPIQTYIADGWMHAKGTTLGADNGIGVAAALAVLESQDLAHGPLEVLLTIDEESGMSGAKGLQPNWLQGQLLFNLDTEDWGELYVGCAGGIDISVGQTLHPEPMPAGWVVRDLALTGLKGGHSGVDIHLERGNAIKLMSRLLFQAIPLFDLRLVSLRGGSLRNALPREAFARIAIPACDAANFAAFAAQCLAEWQQELQGVETDIALQLADAQAEQVLSTADSAKVVNLLMGLPHGIRRWSTEVAGVVESSNNLGVLQFDGRRFDAVLMVRSLTETGVTELVQTIRAIARLGGFAVESSGAYPGWAPNLQSRALTVLQETYQAMYGAAPKVKVIHAGLECGLIGKAYPALDMVSFGPTIRGAHSPDERVEIASVTHFWALLTASLAAVPVAN</sequence>
<evidence type="ECO:0000313" key="20">
    <source>
        <dbReference type="EMBL" id="QKJ65880.1"/>
    </source>
</evidence>
<evidence type="ECO:0000256" key="15">
    <source>
        <dbReference type="ARBA" id="ARBA00075285"/>
    </source>
</evidence>
<dbReference type="PANTHER" id="PTHR43501">
    <property type="entry name" value="CYTOSOL NON-SPECIFIC DIPEPTIDASE"/>
    <property type="match status" value="1"/>
</dbReference>
<keyword evidence="8" id="KW-0482">Metalloprotease</keyword>
<evidence type="ECO:0000256" key="1">
    <source>
        <dbReference type="ARBA" id="ARBA00001941"/>
    </source>
</evidence>
<dbReference type="EC" id="3.4.13.18" evidence="11"/>
<evidence type="ECO:0000256" key="3">
    <source>
        <dbReference type="ARBA" id="ARBA00022670"/>
    </source>
</evidence>
<proteinExistence type="inferred from homology"/>
<evidence type="ECO:0000256" key="11">
    <source>
        <dbReference type="ARBA" id="ARBA00038976"/>
    </source>
</evidence>
<evidence type="ECO:0000256" key="10">
    <source>
        <dbReference type="ARBA" id="ARBA00036421"/>
    </source>
</evidence>
<comment type="catalytic activity">
    <reaction evidence="10">
        <text>Hydrolysis of dipeptides, preferentially hydrophobic dipeptides including prolyl amino acids.</text>
        <dbReference type="EC" id="3.4.13.18"/>
    </reaction>
</comment>
<keyword evidence="4" id="KW-0479">Metal-binding</keyword>
<reference evidence="20 21" key="1">
    <citation type="submission" date="2020-05" db="EMBL/GenBank/DDBJ databases">
        <title>Complete genome sequence of Deefgea sp. D17.</title>
        <authorList>
            <person name="Bae J.-W."/>
            <person name="Han J.E."/>
        </authorList>
    </citation>
    <scope>NUCLEOTIDE SEQUENCE [LARGE SCALE GENOMIC DNA]</scope>
    <source>
        <strain evidence="20 21">D17</strain>
    </source>
</reference>
<evidence type="ECO:0000256" key="17">
    <source>
        <dbReference type="ARBA" id="ARBA00077688"/>
    </source>
</evidence>
<evidence type="ECO:0000256" key="5">
    <source>
        <dbReference type="ARBA" id="ARBA00022801"/>
    </source>
</evidence>
<evidence type="ECO:0000256" key="12">
    <source>
        <dbReference type="ARBA" id="ARBA00044252"/>
    </source>
</evidence>
<comment type="similarity">
    <text evidence="13">Belongs to the peptidase M20C family.</text>
</comment>
<comment type="cofactor">
    <cofactor evidence="1">
        <name>Co(2+)</name>
        <dbReference type="ChEBI" id="CHEBI:48828"/>
    </cofactor>
</comment>
<evidence type="ECO:0000256" key="14">
    <source>
        <dbReference type="ARBA" id="ARBA00071271"/>
    </source>
</evidence>
<evidence type="ECO:0000256" key="6">
    <source>
        <dbReference type="ARBA" id="ARBA00022833"/>
    </source>
</evidence>
<keyword evidence="21" id="KW-1185">Reference proteome</keyword>
<dbReference type="SUPFAM" id="SSF53187">
    <property type="entry name" value="Zn-dependent exopeptidases"/>
    <property type="match status" value="1"/>
</dbReference>
<dbReference type="GO" id="GO:0005829">
    <property type="term" value="C:cytosol"/>
    <property type="evidence" value="ECO:0007669"/>
    <property type="project" value="TreeGrafter"/>
</dbReference>
<dbReference type="InterPro" id="IPR001160">
    <property type="entry name" value="Peptidase_M20C"/>
</dbReference>
<evidence type="ECO:0000256" key="13">
    <source>
        <dbReference type="ARBA" id="ARBA00061423"/>
    </source>
</evidence>
<keyword evidence="3" id="KW-0645">Protease</keyword>
<dbReference type="GO" id="GO:0046872">
    <property type="term" value="F:metal ion binding"/>
    <property type="evidence" value="ECO:0007669"/>
    <property type="project" value="UniProtKB-KW"/>
</dbReference>
<dbReference type="PANTHER" id="PTHR43501:SF1">
    <property type="entry name" value="CYTOSOL NON-SPECIFIC DIPEPTIDASE"/>
    <property type="match status" value="1"/>
</dbReference>
<evidence type="ECO:0000256" key="2">
    <source>
        <dbReference type="ARBA" id="ARBA00001947"/>
    </source>
</evidence>
<comment type="cofactor">
    <cofactor evidence="2">
        <name>Zn(2+)</name>
        <dbReference type="ChEBI" id="CHEBI:29105"/>
    </cofactor>
</comment>
<keyword evidence="5" id="KW-0378">Hydrolase</keyword>